<dbReference type="PANTHER" id="PTHR43685:SF2">
    <property type="entry name" value="GLYCOSYLTRANSFERASE 2-LIKE DOMAIN-CONTAINING PROTEIN"/>
    <property type="match status" value="1"/>
</dbReference>
<dbReference type="Pfam" id="PF00535">
    <property type="entry name" value="Glycos_transf_2"/>
    <property type="match status" value="1"/>
</dbReference>
<dbReference type="InterPro" id="IPR001173">
    <property type="entry name" value="Glyco_trans_2-like"/>
</dbReference>
<dbReference type="AlphaFoldDB" id="A0A127MAU6"/>
<dbReference type="InterPro" id="IPR029044">
    <property type="entry name" value="Nucleotide-diphossugar_trans"/>
</dbReference>
<dbReference type="CDD" id="cd00761">
    <property type="entry name" value="Glyco_tranf_GTA_type"/>
    <property type="match status" value="1"/>
</dbReference>
<evidence type="ECO:0000313" key="2">
    <source>
        <dbReference type="EMBL" id="AMO70372.1"/>
    </source>
</evidence>
<dbReference type="KEGG" id="zal:AZF00_13435"/>
<protein>
    <recommendedName>
        <fullName evidence="1">Glycosyltransferase 2-like domain-containing protein</fullName>
    </recommendedName>
</protein>
<name>A0A127MAU6_9GAMM</name>
<dbReference type="PANTHER" id="PTHR43685">
    <property type="entry name" value="GLYCOSYLTRANSFERASE"/>
    <property type="match status" value="1"/>
</dbReference>
<dbReference type="RefSeq" id="WP_062384872.1">
    <property type="nucleotide sequence ID" value="NZ_CP014544.1"/>
</dbReference>
<sequence>MYNAAAYLQECLDSVLAQTFRDFEVICVDDGSPDNCAEIIQACDDERVTLVQQRNRGLAGARNTGVCRSVGEYVAFLDSDDRWDPRKLELHVGHLNANPEVGVSYSASQFMDDDGQDMSIGQHPKCEDISAQDIFCRNPVGNGSAPVIRRATLNDIEFIRPEMGHYGSMYFDESFRQSEDVECWLRIALSTKWKFAGLSEALTWYRVNGEGLSANWRRQLESWERSVENNRKIDPAFIAKWEGLARAYQYRYLARRAVQSRDSESATTLLALAYKSDSRILLKEFTKTAVTTACTLLLATLPMNQYDRLERKMMAIAA</sequence>
<dbReference type="STRING" id="1470434.AZF00_13435"/>
<dbReference type="SUPFAM" id="SSF53448">
    <property type="entry name" value="Nucleotide-diphospho-sugar transferases"/>
    <property type="match status" value="1"/>
</dbReference>
<evidence type="ECO:0000313" key="3">
    <source>
        <dbReference type="Proteomes" id="UP000074119"/>
    </source>
</evidence>
<organism evidence="2 3">
    <name type="scientific">Zhongshania aliphaticivorans</name>
    <dbReference type="NCBI Taxonomy" id="1470434"/>
    <lineage>
        <taxon>Bacteria</taxon>
        <taxon>Pseudomonadati</taxon>
        <taxon>Pseudomonadota</taxon>
        <taxon>Gammaproteobacteria</taxon>
        <taxon>Cellvibrionales</taxon>
        <taxon>Spongiibacteraceae</taxon>
        <taxon>Zhongshania</taxon>
    </lineage>
</organism>
<dbReference type="InterPro" id="IPR050834">
    <property type="entry name" value="Glycosyltransf_2"/>
</dbReference>
<dbReference type="Proteomes" id="UP000074119">
    <property type="component" value="Chromosome"/>
</dbReference>
<accession>A0A127MAU6</accession>
<dbReference type="Gene3D" id="3.90.550.10">
    <property type="entry name" value="Spore Coat Polysaccharide Biosynthesis Protein SpsA, Chain A"/>
    <property type="match status" value="1"/>
</dbReference>
<gene>
    <name evidence="2" type="ORF">AZF00_13435</name>
</gene>
<proteinExistence type="predicted"/>
<dbReference type="EMBL" id="CP014544">
    <property type="protein sequence ID" value="AMO70372.1"/>
    <property type="molecule type" value="Genomic_DNA"/>
</dbReference>
<reference evidence="2 3" key="1">
    <citation type="submission" date="2015-12" db="EMBL/GenBank/DDBJ databases">
        <authorList>
            <person name="Shamseldin A."/>
            <person name="Moawad H."/>
            <person name="Abd El-Rahim W.M."/>
            <person name="Sadowsky M.J."/>
        </authorList>
    </citation>
    <scope>NUCLEOTIDE SEQUENCE [LARGE SCALE GENOMIC DNA]</scope>
    <source>
        <strain evidence="2 3">SM2</strain>
    </source>
</reference>
<evidence type="ECO:0000259" key="1">
    <source>
        <dbReference type="Pfam" id="PF00535"/>
    </source>
</evidence>
<feature type="domain" description="Glycosyltransferase 2-like" evidence="1">
    <location>
        <begin position="1"/>
        <end position="121"/>
    </location>
</feature>